<proteinExistence type="inferred from homology"/>
<protein>
    <submittedName>
        <fullName evidence="6">Oxidase</fullName>
    </submittedName>
</protein>
<comment type="similarity">
    <text evidence="2">Belongs to the DadA oxidoreductase family.</text>
</comment>
<reference evidence="6 7" key="1">
    <citation type="submission" date="2016-04" db="EMBL/GenBank/DDBJ databases">
        <title>Complete Genome Sequence of Chryseobacterium sp. IHBB 10212.</title>
        <authorList>
            <person name="Pal M."/>
            <person name="Swarnkar M.K."/>
            <person name="Kaushal K."/>
            <person name="Chhibber S."/>
            <person name="Singh A.K."/>
            <person name="Gulati A."/>
        </authorList>
    </citation>
    <scope>NUCLEOTIDE SEQUENCE [LARGE SCALE GENOMIC DNA]</scope>
    <source>
        <strain evidence="6 7">IHBB 10212</strain>
    </source>
</reference>
<dbReference type="GO" id="GO:0005737">
    <property type="term" value="C:cytoplasm"/>
    <property type="evidence" value="ECO:0007669"/>
    <property type="project" value="TreeGrafter"/>
</dbReference>
<dbReference type="InterPro" id="IPR017741">
    <property type="entry name" value="FAD-dependent_OxRdtase_HpnW"/>
</dbReference>
<dbReference type="GO" id="GO:0016491">
    <property type="term" value="F:oxidoreductase activity"/>
    <property type="evidence" value="ECO:0007669"/>
    <property type="project" value="UniProtKB-KW"/>
</dbReference>
<gene>
    <name evidence="6" type="ORF">A0O34_09610</name>
</gene>
<sequence length="384" mass="43255">MTTKFDLIVVGGGILGTFHAYHALKKGLKVALLEKNSIPQGATVRNFGQVVPSGMDLKWQNFGRESLTIYNELQAQTNLTIRKNGSVYIASNDEEMQLINELYEINKNNNYESVLLSKSECINRFDGLRSDYCKGGLFFPQELSVDSAEMIVKLHTLLQEKLDLKIFYNTTVVETHENDGKCIAITADGTELNASKIIICGGHEFKTLYPNVFNESDLEVSKLQMLQTKPQGIYSLQGNILTGLSIRRYESFEECPSFKKIKFLEDPNSFEKKFGVHILFKQALDGSIILGDSHEYADAKNSDDLGFDLNMEIDEFMINEAKKIIDLPTYEIQRRWFGVYSQCKTKDIFEHNPSPNIHIITGIGGKGMTGSGGFSKFNIDKIYA</sequence>
<dbReference type="InterPro" id="IPR036188">
    <property type="entry name" value="FAD/NAD-bd_sf"/>
</dbReference>
<dbReference type="Proteomes" id="UP000077824">
    <property type="component" value="Chromosome"/>
</dbReference>
<dbReference type="RefSeq" id="WP_066754107.1">
    <property type="nucleotide sequence ID" value="NZ_CP015199.1"/>
</dbReference>
<keyword evidence="4" id="KW-0560">Oxidoreductase</keyword>
<dbReference type="KEGG" id="chh:A0O34_09610"/>
<dbReference type="NCBIfam" id="TIGR03364">
    <property type="entry name" value="HpnW_proposed"/>
    <property type="match status" value="1"/>
</dbReference>
<dbReference type="PANTHER" id="PTHR13847">
    <property type="entry name" value="SARCOSINE DEHYDROGENASE-RELATED"/>
    <property type="match status" value="1"/>
</dbReference>
<feature type="domain" description="FAD dependent oxidoreductase" evidence="5">
    <location>
        <begin position="6"/>
        <end position="374"/>
    </location>
</feature>
<dbReference type="Gene3D" id="3.50.50.60">
    <property type="entry name" value="FAD/NAD(P)-binding domain"/>
    <property type="match status" value="1"/>
</dbReference>
<dbReference type="Pfam" id="PF01266">
    <property type="entry name" value="DAO"/>
    <property type="match status" value="1"/>
</dbReference>
<evidence type="ECO:0000256" key="3">
    <source>
        <dbReference type="ARBA" id="ARBA00022630"/>
    </source>
</evidence>
<dbReference type="STRING" id="1685010.A0O34_09610"/>
<dbReference type="SUPFAM" id="SSF51905">
    <property type="entry name" value="FAD/NAD(P)-binding domain"/>
    <property type="match status" value="1"/>
</dbReference>
<organism evidence="6 7">
    <name type="scientific">Chryseobacterium glaciei</name>
    <dbReference type="NCBI Taxonomy" id="1685010"/>
    <lineage>
        <taxon>Bacteria</taxon>
        <taxon>Pseudomonadati</taxon>
        <taxon>Bacteroidota</taxon>
        <taxon>Flavobacteriia</taxon>
        <taxon>Flavobacteriales</taxon>
        <taxon>Weeksellaceae</taxon>
        <taxon>Chryseobacterium group</taxon>
        <taxon>Chryseobacterium</taxon>
    </lineage>
</organism>
<dbReference type="InterPro" id="IPR006076">
    <property type="entry name" value="FAD-dep_OxRdtase"/>
</dbReference>
<evidence type="ECO:0000256" key="4">
    <source>
        <dbReference type="ARBA" id="ARBA00023002"/>
    </source>
</evidence>
<dbReference type="PANTHER" id="PTHR13847:SF286">
    <property type="entry name" value="D-AMINO ACID DEHYDROGENASE"/>
    <property type="match status" value="1"/>
</dbReference>
<evidence type="ECO:0000313" key="6">
    <source>
        <dbReference type="EMBL" id="ANF50759.1"/>
    </source>
</evidence>
<keyword evidence="7" id="KW-1185">Reference proteome</keyword>
<accession>A0A172XUR6</accession>
<dbReference type="EMBL" id="CP015199">
    <property type="protein sequence ID" value="ANF50759.1"/>
    <property type="molecule type" value="Genomic_DNA"/>
</dbReference>
<keyword evidence="3" id="KW-0285">Flavoprotein</keyword>
<dbReference type="Gene3D" id="3.30.9.10">
    <property type="entry name" value="D-Amino Acid Oxidase, subunit A, domain 2"/>
    <property type="match status" value="1"/>
</dbReference>
<dbReference type="AlphaFoldDB" id="A0A172XUR6"/>
<comment type="cofactor">
    <cofactor evidence="1">
        <name>FAD</name>
        <dbReference type="ChEBI" id="CHEBI:57692"/>
    </cofactor>
</comment>
<evidence type="ECO:0000313" key="7">
    <source>
        <dbReference type="Proteomes" id="UP000077824"/>
    </source>
</evidence>
<name>A0A172XUR6_9FLAO</name>
<dbReference type="OrthoDB" id="9799943at2"/>
<evidence type="ECO:0000256" key="2">
    <source>
        <dbReference type="ARBA" id="ARBA00009410"/>
    </source>
</evidence>
<evidence type="ECO:0000259" key="5">
    <source>
        <dbReference type="Pfam" id="PF01266"/>
    </source>
</evidence>
<evidence type="ECO:0000256" key="1">
    <source>
        <dbReference type="ARBA" id="ARBA00001974"/>
    </source>
</evidence>